<reference evidence="2 3" key="1">
    <citation type="submission" date="2012-04" db="EMBL/GenBank/DDBJ databases">
        <title>The Genome Sequence of Loa loa.</title>
        <authorList>
            <consortium name="The Broad Institute Genome Sequencing Platform"/>
            <consortium name="Broad Institute Genome Sequencing Center for Infectious Disease"/>
            <person name="Nutman T.B."/>
            <person name="Fink D.L."/>
            <person name="Russ C."/>
            <person name="Young S."/>
            <person name="Zeng Q."/>
            <person name="Gargeya S."/>
            <person name="Alvarado L."/>
            <person name="Berlin A."/>
            <person name="Chapman S.B."/>
            <person name="Chen Z."/>
            <person name="Freedman E."/>
            <person name="Gellesch M."/>
            <person name="Goldberg J."/>
            <person name="Griggs A."/>
            <person name="Gujja S."/>
            <person name="Heilman E.R."/>
            <person name="Heiman D."/>
            <person name="Howarth C."/>
            <person name="Mehta T."/>
            <person name="Neiman D."/>
            <person name="Pearson M."/>
            <person name="Roberts A."/>
            <person name="Saif S."/>
            <person name="Shea T."/>
            <person name="Shenoy N."/>
            <person name="Sisk P."/>
            <person name="Stolte C."/>
            <person name="Sykes S."/>
            <person name="White J."/>
            <person name="Yandava C."/>
            <person name="Haas B."/>
            <person name="Henn M.R."/>
            <person name="Nusbaum C."/>
            <person name="Birren B."/>
        </authorList>
    </citation>
    <scope>NUCLEOTIDE SEQUENCE [LARGE SCALE GENOMIC DNA]</scope>
</reference>
<dbReference type="InParanoid" id="A0A1I7VCM3"/>
<feature type="compositionally biased region" description="Acidic residues" evidence="1">
    <location>
        <begin position="1"/>
        <end position="20"/>
    </location>
</feature>
<reference evidence="4" key="2">
    <citation type="submission" date="2016-11" db="UniProtKB">
        <authorList>
            <consortium name="WormBaseParasite"/>
        </authorList>
    </citation>
    <scope>IDENTIFICATION</scope>
</reference>
<dbReference type="GeneID" id="9946648"/>
<evidence type="ECO:0000313" key="3">
    <source>
        <dbReference type="Proteomes" id="UP000095285"/>
    </source>
</evidence>
<dbReference type="RefSeq" id="XP_003144790.1">
    <property type="nucleotide sequence ID" value="XM_003144742.1"/>
</dbReference>
<dbReference type="AlphaFoldDB" id="A0A1I7VCM3"/>
<proteinExistence type="predicted"/>
<evidence type="ECO:0000313" key="2">
    <source>
        <dbReference type="EMBL" id="EFO19282.1"/>
    </source>
</evidence>
<protein>
    <submittedName>
        <fullName evidence="2 4">Uncharacterized protein</fullName>
    </submittedName>
</protein>
<name>A0A1I7VCM3_LOALO</name>
<evidence type="ECO:0000256" key="1">
    <source>
        <dbReference type="SAM" id="MobiDB-lite"/>
    </source>
</evidence>
<dbReference type="STRING" id="7209.A0A1I7VCM3"/>
<dbReference type="KEGG" id="loa:LOAG_09214"/>
<feature type="compositionally biased region" description="Basic and acidic residues" evidence="1">
    <location>
        <begin position="21"/>
        <end position="32"/>
    </location>
</feature>
<dbReference type="OrthoDB" id="5858705at2759"/>
<dbReference type="WBParaSite" id="EN70_12323">
    <property type="protein sequence ID" value="EN70_12323"/>
    <property type="gene ID" value="EN70_12323"/>
</dbReference>
<gene>
    <name evidence="2 4" type="ORF">LOAG_09214</name>
</gene>
<accession>A0A1S0TS44</accession>
<accession>A0A1I7VCM3</accession>
<feature type="region of interest" description="Disordered" evidence="1">
    <location>
        <begin position="1"/>
        <end position="34"/>
    </location>
</feature>
<evidence type="ECO:0000313" key="4">
    <source>
        <dbReference type="WBParaSite" id="EN70_12323"/>
    </source>
</evidence>
<dbReference type="Proteomes" id="UP000095285">
    <property type="component" value="Unassembled WGS sequence"/>
</dbReference>
<dbReference type="EMBL" id="JH712393">
    <property type="protein sequence ID" value="EFO19282.1"/>
    <property type="molecule type" value="Genomic_DNA"/>
</dbReference>
<keyword evidence="3" id="KW-1185">Reference proteome</keyword>
<organism evidence="3 4">
    <name type="scientific">Loa loa</name>
    <name type="common">Eye worm</name>
    <name type="synonym">Filaria loa</name>
    <dbReference type="NCBI Taxonomy" id="7209"/>
    <lineage>
        <taxon>Eukaryota</taxon>
        <taxon>Metazoa</taxon>
        <taxon>Ecdysozoa</taxon>
        <taxon>Nematoda</taxon>
        <taxon>Chromadorea</taxon>
        <taxon>Rhabditida</taxon>
        <taxon>Spirurina</taxon>
        <taxon>Spiruromorpha</taxon>
        <taxon>Filarioidea</taxon>
        <taxon>Onchocercidae</taxon>
        <taxon>Loa</taxon>
    </lineage>
</organism>
<dbReference type="CTD" id="9946648"/>
<sequence>MDTEELTATENKDEESELEATVDRSDRKKKEIQSAVPCASGTKEIAAPCASGTKEIAAPCASGTKEIAAPCASGTSVSSKTPLELSLIPPQFTQNSTSRTKGSQEYIVPLISLSPERTLLVAADVAGVSNVSSSGSHKSDSGSSVTPEFDMFDDEPVILSTPACQVLGIIMNKQFFKNSAASETENNLIRMYFAEKIPPEREKDAREALEKAVSLAVTRVKSSGLSEDLYSFLNNNRAMAISLMIDAMKYRKKEFVPEFWIYDRTNKNEPPSEPSS</sequence>